<dbReference type="AlphaFoldDB" id="A0AAW2ET38"/>
<evidence type="ECO:0000313" key="2">
    <source>
        <dbReference type="EMBL" id="KAL0106040.1"/>
    </source>
</evidence>
<evidence type="ECO:0000256" key="1">
    <source>
        <dbReference type="SAM" id="Phobius"/>
    </source>
</evidence>
<feature type="transmembrane region" description="Helical" evidence="1">
    <location>
        <begin position="95"/>
        <end position="113"/>
    </location>
</feature>
<dbReference type="EMBL" id="JADYXP020000018">
    <property type="protein sequence ID" value="KAL0106040.1"/>
    <property type="molecule type" value="Genomic_DNA"/>
</dbReference>
<keyword evidence="1" id="KW-0472">Membrane</keyword>
<proteinExistence type="predicted"/>
<reference evidence="2 3" key="1">
    <citation type="submission" date="2023-03" db="EMBL/GenBank/DDBJ databases">
        <title>High recombination rates correlate with genetic variation in Cardiocondyla obscurior ants.</title>
        <authorList>
            <person name="Errbii M."/>
        </authorList>
    </citation>
    <scope>NUCLEOTIDE SEQUENCE [LARGE SCALE GENOMIC DNA]</scope>
    <source>
        <strain evidence="2">Alpha-2009</strain>
        <tissue evidence="2">Whole body</tissue>
    </source>
</reference>
<keyword evidence="3" id="KW-1185">Reference proteome</keyword>
<accession>A0AAW2ET38</accession>
<keyword evidence="1" id="KW-1133">Transmembrane helix</keyword>
<keyword evidence="1" id="KW-0812">Transmembrane</keyword>
<sequence length="132" mass="14486">METVRDPGNDHRPHIGARRAKSVIIHESSYSAARRPAIDSSPSGITDPSYIGSFLRLGASTFSPVHKPGTAPRARTNTTFSAQVHLGIRATCPSSLAAVASILFCLLFLFFFLPELRFPLPSSRHYVIPRLR</sequence>
<name>A0AAW2ET38_9HYME</name>
<comment type="caution">
    <text evidence="2">The sequence shown here is derived from an EMBL/GenBank/DDBJ whole genome shotgun (WGS) entry which is preliminary data.</text>
</comment>
<evidence type="ECO:0000313" key="3">
    <source>
        <dbReference type="Proteomes" id="UP001430953"/>
    </source>
</evidence>
<dbReference type="Proteomes" id="UP001430953">
    <property type="component" value="Unassembled WGS sequence"/>
</dbReference>
<gene>
    <name evidence="2" type="ORF">PUN28_016041</name>
</gene>
<protein>
    <submittedName>
        <fullName evidence="2">Uncharacterized protein</fullName>
    </submittedName>
</protein>
<organism evidence="2 3">
    <name type="scientific">Cardiocondyla obscurior</name>
    <dbReference type="NCBI Taxonomy" id="286306"/>
    <lineage>
        <taxon>Eukaryota</taxon>
        <taxon>Metazoa</taxon>
        <taxon>Ecdysozoa</taxon>
        <taxon>Arthropoda</taxon>
        <taxon>Hexapoda</taxon>
        <taxon>Insecta</taxon>
        <taxon>Pterygota</taxon>
        <taxon>Neoptera</taxon>
        <taxon>Endopterygota</taxon>
        <taxon>Hymenoptera</taxon>
        <taxon>Apocrita</taxon>
        <taxon>Aculeata</taxon>
        <taxon>Formicoidea</taxon>
        <taxon>Formicidae</taxon>
        <taxon>Myrmicinae</taxon>
        <taxon>Cardiocondyla</taxon>
    </lineage>
</organism>